<dbReference type="OrthoDB" id="6617147at2759"/>
<dbReference type="GO" id="GO:0005886">
    <property type="term" value="C:plasma membrane"/>
    <property type="evidence" value="ECO:0007669"/>
    <property type="project" value="UniProtKB-SubCell"/>
</dbReference>
<evidence type="ECO:0000256" key="5">
    <source>
        <dbReference type="ARBA" id="ARBA00022725"/>
    </source>
</evidence>
<keyword evidence="9 10" id="KW-0807">Transducer</keyword>
<evidence type="ECO:0000256" key="3">
    <source>
        <dbReference type="ARBA" id="ARBA00022606"/>
    </source>
</evidence>
<dbReference type="GO" id="GO:0004984">
    <property type="term" value="F:olfactory receptor activity"/>
    <property type="evidence" value="ECO:0007669"/>
    <property type="project" value="InterPro"/>
</dbReference>
<keyword evidence="4 10" id="KW-0812">Transmembrane</keyword>
<feature type="transmembrane region" description="Helical" evidence="10">
    <location>
        <begin position="146"/>
        <end position="168"/>
    </location>
</feature>
<keyword evidence="5 10" id="KW-0552">Olfaction</keyword>
<evidence type="ECO:0000256" key="8">
    <source>
        <dbReference type="ARBA" id="ARBA00023170"/>
    </source>
</evidence>
<evidence type="ECO:0000256" key="7">
    <source>
        <dbReference type="ARBA" id="ARBA00023136"/>
    </source>
</evidence>
<dbReference type="GO" id="GO:0007165">
    <property type="term" value="P:signal transduction"/>
    <property type="evidence" value="ECO:0007669"/>
    <property type="project" value="UniProtKB-KW"/>
</dbReference>
<feature type="transmembrane region" description="Helical" evidence="10">
    <location>
        <begin position="314"/>
        <end position="336"/>
    </location>
</feature>
<keyword evidence="12" id="KW-1185">Reference proteome</keyword>
<evidence type="ECO:0000256" key="2">
    <source>
        <dbReference type="ARBA" id="ARBA00022475"/>
    </source>
</evidence>
<keyword evidence="6 10" id="KW-1133">Transmembrane helix</keyword>
<dbReference type="GeneID" id="107038176"/>
<protein>
    <recommendedName>
        <fullName evidence="10">Odorant receptor</fullName>
    </recommendedName>
</protein>
<evidence type="ECO:0000256" key="4">
    <source>
        <dbReference type="ARBA" id="ARBA00022692"/>
    </source>
</evidence>
<evidence type="ECO:0000256" key="10">
    <source>
        <dbReference type="RuleBase" id="RU351113"/>
    </source>
</evidence>
<accession>A0A4E0S3S4</accession>
<evidence type="ECO:0000313" key="11">
    <source>
        <dbReference type="EMBL" id="THK33035.1"/>
    </source>
</evidence>
<dbReference type="Proteomes" id="UP000297026">
    <property type="component" value="Unassembled WGS sequence"/>
</dbReference>
<dbReference type="Pfam" id="PF02949">
    <property type="entry name" value="7tm_6"/>
    <property type="match status" value="1"/>
</dbReference>
<comment type="caution">
    <text evidence="10">Lacks conserved residue(s) required for the propagation of feature annotation.</text>
</comment>
<evidence type="ECO:0000256" key="9">
    <source>
        <dbReference type="ARBA" id="ARBA00023224"/>
    </source>
</evidence>
<feature type="transmembrane region" description="Helical" evidence="10">
    <location>
        <begin position="280"/>
        <end position="302"/>
    </location>
</feature>
<keyword evidence="8 10" id="KW-0675">Receptor</keyword>
<feature type="transmembrane region" description="Helical" evidence="10">
    <location>
        <begin position="55"/>
        <end position="78"/>
    </location>
</feature>
<keyword evidence="2" id="KW-1003">Cell membrane</keyword>
<dbReference type="PANTHER" id="PTHR21137:SF35">
    <property type="entry name" value="ODORANT RECEPTOR 19A-RELATED"/>
    <property type="match status" value="1"/>
</dbReference>
<dbReference type="CTD" id="5576020"/>
<reference evidence="11" key="1">
    <citation type="submission" date="2019-02" db="EMBL/GenBank/DDBJ databases">
        <title>Genome of the parasitoid wasp Diachasma alloeum, an emerging model for ecological speciation and transitions to asexual reproduction.</title>
        <authorList>
            <person name="Robertson H.M."/>
            <person name="Walden K.K."/>
            <person name="Tvedte E.S."/>
            <person name="Hood G.R."/>
            <person name="Feder J.L."/>
            <person name="Forbes A.A."/>
            <person name="Logsdon J.M."/>
            <person name="Mcelroy K.E."/>
        </authorList>
    </citation>
    <scope>NUCLEOTIDE SEQUENCE [LARGE SCALE GENOMIC DNA]</scope>
    <source>
        <strain evidence="11">Michigan</strain>
    </source>
</reference>
<evidence type="ECO:0000313" key="12">
    <source>
        <dbReference type="Proteomes" id="UP000297026"/>
    </source>
</evidence>
<comment type="similarity">
    <text evidence="10">Belongs to the insect chemoreceptor superfamily. Heteromeric odorant receptor channel (TC 1.A.69) family.</text>
</comment>
<keyword evidence="7 10" id="KW-0472">Membrane</keyword>
<dbReference type="PANTHER" id="PTHR21137">
    <property type="entry name" value="ODORANT RECEPTOR"/>
    <property type="match status" value="1"/>
</dbReference>
<gene>
    <name evidence="11" type="primary">Or8</name>
    <name evidence="11" type="ORF">DALL_DALL000215</name>
</gene>
<dbReference type="EMBL" id="ML158621">
    <property type="protein sequence ID" value="THK33035.1"/>
    <property type="molecule type" value="Genomic_DNA"/>
</dbReference>
<keyword evidence="3 10" id="KW-0716">Sensory transduction</keyword>
<dbReference type="GO" id="GO:0005549">
    <property type="term" value="F:odorant binding"/>
    <property type="evidence" value="ECO:0007669"/>
    <property type="project" value="InterPro"/>
</dbReference>
<organism evidence="11 12">
    <name type="scientific">Diachasma alloeum</name>
    <dbReference type="NCBI Taxonomy" id="454923"/>
    <lineage>
        <taxon>Eukaryota</taxon>
        <taxon>Metazoa</taxon>
        <taxon>Ecdysozoa</taxon>
        <taxon>Arthropoda</taxon>
        <taxon>Hexapoda</taxon>
        <taxon>Insecta</taxon>
        <taxon>Pterygota</taxon>
        <taxon>Neoptera</taxon>
        <taxon>Endopterygota</taxon>
        <taxon>Hymenoptera</taxon>
        <taxon>Apocrita</taxon>
        <taxon>Ichneumonoidea</taxon>
        <taxon>Braconidae</taxon>
        <taxon>Opiinae</taxon>
        <taxon>Diachasma</taxon>
    </lineage>
</organism>
<dbReference type="KEGG" id="dam:107038176"/>
<dbReference type="AlphaFoldDB" id="A0A4E0S3S4"/>
<name>A0A4E0S3S4_9HYME</name>
<evidence type="ECO:0000256" key="1">
    <source>
        <dbReference type="ARBA" id="ARBA00004651"/>
    </source>
</evidence>
<comment type="subcellular location">
    <subcellularLocation>
        <location evidence="1 10">Cell membrane</location>
        <topology evidence="1 10">Multi-pass membrane protein</topology>
    </subcellularLocation>
</comment>
<sequence>MTPEPWKQALQFPPIHQHEANINYELQYTRWLLTALGVWPMITNDVTRRAKISSILLVGLSLLAIAFILVPITVFMFVKMKTLRTRLGFIGPIGFRISNMCKIIMMMYRSGVIRECISQVKSDWSAVTIRDDEDAMVQSVILGRSLTIVCGIFMLSGGVFFHIIMPLLKPRKVNAFNVTIRPHAYPGYDFFVDSQATPAYEIIFSAHFLCATSGYVVVTASCNLAAVFVSHISGQVQVIKLKLARVQQDDGGKAGDLSRQIASIVKSHVRILKFSDKIKMVFREICLVEVVLSTIVICWLEFYCITEWKNSATISIVGYCVILGSFSFNVFIYCYIGQILTDQCESVGQMAYMIDWHRIPPRNVLSLSMIISMARYPRHITAGGMINLTIRSFGDVMKTSVAYLNVLTAVAA</sequence>
<dbReference type="InterPro" id="IPR004117">
    <property type="entry name" value="7tm6_olfct_rcpt"/>
</dbReference>
<proteinExistence type="inferred from homology"/>
<evidence type="ECO:0000256" key="6">
    <source>
        <dbReference type="ARBA" id="ARBA00022989"/>
    </source>
</evidence>